<protein>
    <submittedName>
        <fullName evidence="1">Uncharacterized protein</fullName>
    </submittedName>
</protein>
<reference evidence="1" key="1">
    <citation type="submission" date="2022-03" db="EMBL/GenBank/DDBJ databases">
        <title>Genomic analyses of argali, domestic sheep and their hybrids provide insights into chromosomal evolution, heterosis and genetic basis of agronomic traits.</title>
        <authorList>
            <person name="Li M."/>
        </authorList>
    </citation>
    <scope>NUCLEOTIDE SEQUENCE</scope>
    <source>
        <strain evidence="1">F1 hybrid</strain>
    </source>
</reference>
<dbReference type="EMBL" id="CM043029">
    <property type="protein sequence ID" value="KAI4585416.1"/>
    <property type="molecule type" value="Genomic_DNA"/>
</dbReference>
<gene>
    <name evidence="1" type="ORF">MJG53_005650</name>
</gene>
<organism evidence="1 2">
    <name type="scientific">Ovis ammon polii x Ovis aries</name>
    <dbReference type="NCBI Taxonomy" id="2918886"/>
    <lineage>
        <taxon>Eukaryota</taxon>
        <taxon>Metazoa</taxon>
        <taxon>Chordata</taxon>
        <taxon>Craniata</taxon>
        <taxon>Vertebrata</taxon>
        <taxon>Euteleostomi</taxon>
        <taxon>Mammalia</taxon>
        <taxon>Eutheria</taxon>
        <taxon>Laurasiatheria</taxon>
        <taxon>Artiodactyla</taxon>
        <taxon>Ruminantia</taxon>
        <taxon>Pecora</taxon>
        <taxon>Bovidae</taxon>
        <taxon>Caprinae</taxon>
        <taxon>Ovis</taxon>
    </lineage>
</organism>
<sequence length="651" mass="66358">MLAYKDKSERAKGLRERSSLTLEDICGLEPGLPYEGLAHTLAIVCLSQAVMLGFDSREAMCAWDARIRYALGEVHRFPVIVAPGTKLESGPATLHLCNDILVVARDVPPAVAGQWKLSDLRRYGAVPNGFIFEGGTRCGFCGEEARVALVQGLGGLAGFLASVAASTWRPAPTSHGSHTTEALGEADSGVHPPCAGAGVFFLSSAEGDQISFLFDCIVRGISPTKGPFGLRPVLPDPSPGGAALEERVAQEALEALQLEKRLSLLSHSGRPGSGGDDRSVSSSSSEASHSDVSASSRLTPWPEPSSSSASTSQEGPGLAAAQAPGEAAPGAARPTPKPLRPRQLQEVGRQSSSDSGIATGSHSSYSGSFSSCAGSSLDVWRAGDELGSLLSLPAAGAPEPSLCACPPGAAEYQVPTAPRPHYDTPRSLRQAPRDQPPVKPGSPDGATARDSGCTPGWPGERRRGPAPEAAAGAGESWEAGAPHAGPPPALFSVCPVCGGLKAAAAAPPGLLVMHAGAGASRYALIDVAATEAAHRAGAQHAQAREERLPAPEQRPKAAPRPAGGAAWTGVRSGSGGPEAASGQQFPALGCDLPATFPGGGGPVMRTLVSNHDGVGGVHLQGATVPCLSALPCTQRTWPLGPAADCRPPGTY</sequence>
<evidence type="ECO:0000313" key="1">
    <source>
        <dbReference type="EMBL" id="KAI4585416.1"/>
    </source>
</evidence>
<name>A0ACB9V6S0_9CETA</name>
<comment type="caution">
    <text evidence="1">The sequence shown here is derived from an EMBL/GenBank/DDBJ whole genome shotgun (WGS) entry which is preliminary data.</text>
</comment>
<keyword evidence="2" id="KW-1185">Reference proteome</keyword>
<proteinExistence type="predicted"/>
<accession>A0ACB9V6S0</accession>
<evidence type="ECO:0000313" key="2">
    <source>
        <dbReference type="Proteomes" id="UP001057279"/>
    </source>
</evidence>
<dbReference type="Proteomes" id="UP001057279">
    <property type="component" value="Linkage Group LG04"/>
</dbReference>